<dbReference type="GO" id="GO:0051539">
    <property type="term" value="F:4 iron, 4 sulfur cluster binding"/>
    <property type="evidence" value="ECO:0007669"/>
    <property type="project" value="UniProtKB-KW"/>
</dbReference>
<feature type="transmembrane region" description="Helical" evidence="7">
    <location>
        <begin position="74"/>
        <end position="95"/>
    </location>
</feature>
<keyword evidence="7" id="KW-0472">Membrane</keyword>
<feature type="transmembrane region" description="Helical" evidence="7">
    <location>
        <begin position="17"/>
        <end position="37"/>
    </location>
</feature>
<protein>
    <submittedName>
        <fullName evidence="9">(Fe-S)-binding protein</fullName>
    </submittedName>
</protein>
<evidence type="ECO:0000256" key="5">
    <source>
        <dbReference type="ARBA" id="ARBA00023004"/>
    </source>
</evidence>
<dbReference type="GO" id="GO:0016491">
    <property type="term" value="F:oxidoreductase activity"/>
    <property type="evidence" value="ECO:0007669"/>
    <property type="project" value="UniProtKB-KW"/>
</dbReference>
<dbReference type="Pfam" id="PF13187">
    <property type="entry name" value="Fer4_9"/>
    <property type="match status" value="1"/>
</dbReference>
<organism evidence="9 10">
    <name type="scientific">Candidatus Korarchaeum cryptofilum</name>
    <dbReference type="NCBI Taxonomy" id="498846"/>
    <lineage>
        <taxon>Archaea</taxon>
        <taxon>Thermoproteota</taxon>
        <taxon>Candidatus Korarchaeia</taxon>
        <taxon>Candidatus Korarchaeales</taxon>
        <taxon>Candidatus Korarchaeaceae</taxon>
        <taxon>Candidatus Korarchaeum</taxon>
    </lineage>
</organism>
<dbReference type="AlphaFoldDB" id="A0A3R9QPP1"/>
<feature type="domain" description="4Fe-4S ferredoxin-type" evidence="8">
    <location>
        <begin position="262"/>
        <end position="291"/>
    </location>
</feature>
<keyword evidence="2" id="KW-0004">4Fe-4S</keyword>
<dbReference type="EMBL" id="RCOR01000049">
    <property type="protein sequence ID" value="RSN67170.1"/>
    <property type="molecule type" value="Genomic_DNA"/>
</dbReference>
<name>A0A3R9QPP1_9CREN</name>
<dbReference type="Proteomes" id="UP000278149">
    <property type="component" value="Unassembled WGS sequence"/>
</dbReference>
<feature type="transmembrane region" description="Helical" evidence="7">
    <location>
        <begin position="115"/>
        <end position="135"/>
    </location>
</feature>
<evidence type="ECO:0000256" key="4">
    <source>
        <dbReference type="ARBA" id="ARBA00023002"/>
    </source>
</evidence>
<dbReference type="Gene3D" id="1.10.1060.10">
    <property type="entry name" value="Alpha-helical ferredoxin"/>
    <property type="match status" value="1"/>
</dbReference>
<keyword evidence="6" id="KW-0411">Iron-sulfur</keyword>
<dbReference type="Gene3D" id="1.20.950.20">
    <property type="entry name" value="Transmembrane di-heme cytochromes, Chain C"/>
    <property type="match status" value="1"/>
</dbReference>
<sequence length="623" mass="70376">MVVRESFPLLPPYTPPLMYAILIPITIVFLYGIYRIASRFELTKALRSLNLGSLSRGVKRVISQRRVIERTKGFPHLFLFLGTLVLFLGTVTVFLETDILRHFGIFILKDATYFTFEFIMDLFGLIFILGIILLFPTREREGKLLLLGLLYIGLTGFLIESIRIHNMPNEASPYSFIGNLLSSYTGSLTGIYQALWWSHAILAFLMIAYLPYSNLLHSLTAIVTSSLEGDEPEFPKEPFLLQEIEDLESVKIGFEDPKELPWYEKYRLSACVKCGRCTDSCPSNIIGRPLSPKEVVIGLRASILGAEYELGDDTVWSCVACGACASSCPNYVSPFSFLMERRRKLVLDGKIDKKMGELINSLRRYKNSLSVPQRGRLSWLSSDDDPDYYIWVGCQYSFDPVGKKVVSRLVDLLRGAGLRIANLGELETCCGEPVRRLGEEGMFQEFALSNSEIFKELGVKKLLVLCPHGLTVFRKEYPRIIKDWNVEVISHVELLSDLINKGKLKVEKFDELTFHDPCNLARFNGIIEEPRSILRMAGAFREMRRSGKDTFCCGAGGANYWYQTGESLMAKERVKEAREAAKNIVVACPFCYAMLNDAIKGLGIEDMRVLEISELVSEASQKS</sequence>
<dbReference type="InterPro" id="IPR017900">
    <property type="entry name" value="4Fe4S_Fe_S_CS"/>
</dbReference>
<dbReference type="InterPro" id="IPR017896">
    <property type="entry name" value="4Fe4S_Fe-S-bd"/>
</dbReference>
<comment type="caution">
    <text evidence="9">The sequence shown here is derived from an EMBL/GenBank/DDBJ whole genome shotgun (WGS) entry which is preliminary data.</text>
</comment>
<gene>
    <name evidence="9" type="ORF">D9Q81_09120</name>
</gene>
<dbReference type="GO" id="GO:0046872">
    <property type="term" value="F:metal ion binding"/>
    <property type="evidence" value="ECO:0007669"/>
    <property type="project" value="UniProtKB-KW"/>
</dbReference>
<dbReference type="SUPFAM" id="SSF103501">
    <property type="entry name" value="Respiratory nitrate reductase 1 gamma chain"/>
    <property type="match status" value="1"/>
</dbReference>
<feature type="domain" description="4Fe-4S ferredoxin-type" evidence="8">
    <location>
        <begin position="306"/>
        <end position="338"/>
    </location>
</feature>
<evidence type="ECO:0000256" key="3">
    <source>
        <dbReference type="ARBA" id="ARBA00022723"/>
    </source>
</evidence>
<keyword evidence="5" id="KW-0408">Iron</keyword>
<evidence type="ECO:0000256" key="2">
    <source>
        <dbReference type="ARBA" id="ARBA00022485"/>
    </source>
</evidence>
<evidence type="ECO:0000256" key="7">
    <source>
        <dbReference type="SAM" id="Phobius"/>
    </source>
</evidence>
<dbReference type="InterPro" id="IPR036197">
    <property type="entry name" value="NarG-like_sf"/>
</dbReference>
<dbReference type="Pfam" id="PF02754">
    <property type="entry name" value="CCG"/>
    <property type="match status" value="2"/>
</dbReference>
<evidence type="ECO:0000259" key="8">
    <source>
        <dbReference type="PROSITE" id="PS51379"/>
    </source>
</evidence>
<evidence type="ECO:0000313" key="9">
    <source>
        <dbReference type="EMBL" id="RSN67170.1"/>
    </source>
</evidence>
<comment type="similarity">
    <text evidence="1">Belongs to the HdrC family.</text>
</comment>
<proteinExistence type="inferred from homology"/>
<dbReference type="SUPFAM" id="SSF46548">
    <property type="entry name" value="alpha-helical ferredoxin"/>
    <property type="match status" value="1"/>
</dbReference>
<keyword evidence="7" id="KW-1133">Transmembrane helix</keyword>
<feature type="transmembrane region" description="Helical" evidence="7">
    <location>
        <begin position="144"/>
        <end position="164"/>
    </location>
</feature>
<dbReference type="PANTHER" id="PTHR43255:SF1">
    <property type="entry name" value="IRON-SULFUR-BINDING OXIDOREDUCTASE FADF-RELATED"/>
    <property type="match status" value="1"/>
</dbReference>
<reference evidence="9 10" key="1">
    <citation type="submission" date="2018-10" db="EMBL/GenBank/DDBJ databases">
        <title>Co-occurring genomic capacity for anaerobic methane metabolism and dissimilatory sulfite reduction discovered in the Korarchaeota.</title>
        <authorList>
            <person name="Mckay L.J."/>
            <person name="Dlakic M."/>
            <person name="Fields M.W."/>
            <person name="Delmont T.O."/>
            <person name="Eren A.M."/>
            <person name="Jay Z.J."/>
            <person name="Klingelsmith K.B."/>
            <person name="Rusch D.B."/>
            <person name="Inskeep W.P."/>
        </authorList>
    </citation>
    <scope>NUCLEOTIDE SEQUENCE [LARGE SCALE GENOMIC DNA]</scope>
    <source>
        <strain evidence="9 10">WS</strain>
    </source>
</reference>
<dbReference type="InterPro" id="IPR009051">
    <property type="entry name" value="Helical_ferredxn"/>
</dbReference>
<dbReference type="InterPro" id="IPR051460">
    <property type="entry name" value="HdrC_iron-sulfur_subunit"/>
</dbReference>
<keyword evidence="4" id="KW-0560">Oxidoreductase</keyword>
<dbReference type="GO" id="GO:0005886">
    <property type="term" value="C:plasma membrane"/>
    <property type="evidence" value="ECO:0007669"/>
    <property type="project" value="TreeGrafter"/>
</dbReference>
<dbReference type="PROSITE" id="PS00198">
    <property type="entry name" value="4FE4S_FER_1"/>
    <property type="match status" value="2"/>
</dbReference>
<keyword evidence="7" id="KW-0812">Transmembrane</keyword>
<keyword evidence="3" id="KW-0479">Metal-binding</keyword>
<feature type="transmembrane region" description="Helical" evidence="7">
    <location>
        <begin position="194"/>
        <end position="212"/>
    </location>
</feature>
<accession>A0A3R9QPP1</accession>
<dbReference type="InterPro" id="IPR004017">
    <property type="entry name" value="Cys_rich_dom"/>
</dbReference>
<evidence type="ECO:0000256" key="1">
    <source>
        <dbReference type="ARBA" id="ARBA00007097"/>
    </source>
</evidence>
<dbReference type="PROSITE" id="PS51379">
    <property type="entry name" value="4FE4S_FER_2"/>
    <property type="match status" value="2"/>
</dbReference>
<evidence type="ECO:0000313" key="10">
    <source>
        <dbReference type="Proteomes" id="UP000278149"/>
    </source>
</evidence>
<evidence type="ECO:0000256" key="6">
    <source>
        <dbReference type="ARBA" id="ARBA00023014"/>
    </source>
</evidence>
<dbReference type="PANTHER" id="PTHR43255">
    <property type="entry name" value="IRON-SULFUR-BINDING OXIDOREDUCTASE FADF-RELATED-RELATED"/>
    <property type="match status" value="1"/>
</dbReference>